<feature type="transmembrane region" description="Helical" evidence="7">
    <location>
        <begin position="334"/>
        <end position="357"/>
    </location>
</feature>
<keyword evidence="5 7" id="KW-1133">Transmembrane helix</keyword>
<evidence type="ECO:0000256" key="4">
    <source>
        <dbReference type="ARBA" id="ARBA00022692"/>
    </source>
</evidence>
<evidence type="ECO:0000256" key="5">
    <source>
        <dbReference type="ARBA" id="ARBA00022989"/>
    </source>
</evidence>
<dbReference type="RefSeq" id="WP_124337075.1">
    <property type="nucleotide sequence ID" value="NZ_CP027717.1"/>
</dbReference>
<dbReference type="PANTHER" id="PTHR43045:SF1">
    <property type="entry name" value="SHIKIMATE TRANSPORTER"/>
    <property type="match status" value="1"/>
</dbReference>
<keyword evidence="6 7" id="KW-0472">Membrane</keyword>
<feature type="transmembrane region" description="Helical" evidence="7">
    <location>
        <begin position="115"/>
        <end position="138"/>
    </location>
</feature>
<keyword evidence="3" id="KW-1003">Cell membrane</keyword>
<accession>A0AAJ1E2D7</accession>
<reference evidence="9" key="1">
    <citation type="submission" date="2020-12" db="EMBL/GenBank/DDBJ databases">
        <title>Generalized mutagenesis with transposon Tn5. A laboratory procedure for the identification of genes responsible for a bacterial phenotype and its regulation, illustrated with phenazine production in Pseudomonas chlororaphis.</title>
        <authorList>
            <person name="Muzio F."/>
            <person name="Sobrero P."/>
            <person name="Agaras B."/>
            <person name="Valverde C."/>
        </authorList>
    </citation>
    <scope>NUCLEOTIDE SEQUENCE</scope>
    <source>
        <strain evidence="9">SMMP3</strain>
    </source>
</reference>
<feature type="domain" description="Major facilitator superfamily (MFS) profile" evidence="8">
    <location>
        <begin position="12"/>
        <end position="426"/>
    </location>
</feature>
<protein>
    <submittedName>
        <fullName evidence="9">MHS family MFS transporter</fullName>
    </submittedName>
</protein>
<dbReference type="PROSITE" id="PS50850">
    <property type="entry name" value="MFS"/>
    <property type="match status" value="1"/>
</dbReference>
<dbReference type="FunFam" id="1.20.1250.20:FF:000001">
    <property type="entry name" value="Dicarboxylate MFS transporter"/>
    <property type="match status" value="1"/>
</dbReference>
<evidence type="ECO:0000256" key="3">
    <source>
        <dbReference type="ARBA" id="ARBA00022475"/>
    </source>
</evidence>
<feature type="transmembrane region" description="Helical" evidence="7">
    <location>
        <begin position="308"/>
        <end position="328"/>
    </location>
</feature>
<evidence type="ECO:0000313" key="10">
    <source>
        <dbReference type="Proteomes" id="UP000787568"/>
    </source>
</evidence>
<name>A0AAJ1E2D7_9PSED</name>
<feature type="transmembrane region" description="Helical" evidence="7">
    <location>
        <begin position="369"/>
        <end position="394"/>
    </location>
</feature>
<dbReference type="SUPFAM" id="SSF103473">
    <property type="entry name" value="MFS general substrate transporter"/>
    <property type="match status" value="1"/>
</dbReference>
<dbReference type="InterPro" id="IPR036259">
    <property type="entry name" value="MFS_trans_sf"/>
</dbReference>
<dbReference type="PANTHER" id="PTHR43045">
    <property type="entry name" value="SHIKIMATE TRANSPORTER"/>
    <property type="match status" value="1"/>
</dbReference>
<dbReference type="GO" id="GO:0005886">
    <property type="term" value="C:plasma membrane"/>
    <property type="evidence" value="ECO:0007669"/>
    <property type="project" value="UniProtKB-SubCell"/>
</dbReference>
<comment type="caution">
    <text evidence="9">The sequence shown here is derived from an EMBL/GenBank/DDBJ whole genome shotgun (WGS) entry which is preliminary data.</text>
</comment>
<dbReference type="GO" id="GO:0022857">
    <property type="term" value="F:transmembrane transporter activity"/>
    <property type="evidence" value="ECO:0007669"/>
    <property type="project" value="InterPro"/>
</dbReference>
<evidence type="ECO:0000256" key="6">
    <source>
        <dbReference type="ARBA" id="ARBA00023136"/>
    </source>
</evidence>
<feature type="transmembrane region" description="Helical" evidence="7">
    <location>
        <begin position="242"/>
        <end position="265"/>
    </location>
</feature>
<keyword evidence="2" id="KW-0813">Transport</keyword>
<dbReference type="EMBL" id="JAEEFW010000002">
    <property type="protein sequence ID" value="MBU4632858.1"/>
    <property type="molecule type" value="Genomic_DNA"/>
</dbReference>
<dbReference type="CDD" id="cd17369">
    <property type="entry name" value="MFS_ShiA_like"/>
    <property type="match status" value="1"/>
</dbReference>
<gene>
    <name evidence="9" type="ORF">I8747_08530</name>
</gene>
<evidence type="ECO:0000256" key="7">
    <source>
        <dbReference type="SAM" id="Phobius"/>
    </source>
</evidence>
<proteinExistence type="predicted"/>
<keyword evidence="4 7" id="KW-0812">Transmembrane</keyword>
<feature type="transmembrane region" description="Helical" evidence="7">
    <location>
        <begin position="400"/>
        <end position="422"/>
    </location>
</feature>
<dbReference type="Pfam" id="PF00083">
    <property type="entry name" value="Sugar_tr"/>
    <property type="match status" value="1"/>
</dbReference>
<feature type="transmembrane region" description="Helical" evidence="7">
    <location>
        <begin position="277"/>
        <end position="296"/>
    </location>
</feature>
<evidence type="ECO:0000256" key="2">
    <source>
        <dbReference type="ARBA" id="ARBA00022448"/>
    </source>
</evidence>
<dbReference type="Gene3D" id="1.20.1250.20">
    <property type="entry name" value="MFS general substrate transporter like domains"/>
    <property type="match status" value="2"/>
</dbReference>
<comment type="subcellular location">
    <subcellularLocation>
        <location evidence="1">Cell membrane</location>
        <topology evidence="1">Multi-pass membrane protein</topology>
    </subcellularLocation>
</comment>
<feature type="transmembrane region" description="Helical" evidence="7">
    <location>
        <begin position="150"/>
        <end position="172"/>
    </location>
</feature>
<evidence type="ECO:0000256" key="1">
    <source>
        <dbReference type="ARBA" id="ARBA00004651"/>
    </source>
</evidence>
<dbReference type="InterPro" id="IPR005828">
    <property type="entry name" value="MFS_sugar_transport-like"/>
</dbReference>
<dbReference type="InterPro" id="IPR020846">
    <property type="entry name" value="MFS_dom"/>
</dbReference>
<feature type="transmembrane region" description="Helical" evidence="7">
    <location>
        <begin position="12"/>
        <end position="43"/>
    </location>
</feature>
<sequence length="434" mass="46564">MKPSASPQPRRAAAAAFIGTMIEWYDFYIYATAAALVFGALFFPSDDKLFSTMAAFGTFAVGFFARPLGGIVFGHIGDRIGRKKSLVITLLMMGVVTVCIGLLPTYAQIGATAPVLLILLRIVQGIAVGGEWGGAVLMAGEHAPKGRRNFFASFAQLGSPAGLILSLLAFSAVTRLPEEDLMSWGWRLPFLASALLLVVGLAIRLGVNESPEFLASREQAHKALRKEQAPVMEVLQSAWRPLLLCIGANTLGIAGVYFTNTFMIAYSTQQLGLPRSLILECLFVVAIIQFCIQPLAAWTAEKLGATRFLCLASLLAMASPYPMFVLVSSGQAPLIILGIALAVVCMASFYAVIAGYVSGMFETRVRYTAISLAYQVCGAVAGGLTPLIGTWLAHQFAGQWWPMALFYSLIATISLLCVLALARRHAAAHRLEMA</sequence>
<evidence type="ECO:0000259" key="8">
    <source>
        <dbReference type="PROSITE" id="PS50850"/>
    </source>
</evidence>
<dbReference type="Proteomes" id="UP000787568">
    <property type="component" value="Unassembled WGS sequence"/>
</dbReference>
<organism evidence="9 10">
    <name type="scientific">Pseudomonas chlororaphis subsp. aurantiaca</name>
    <dbReference type="NCBI Taxonomy" id="86192"/>
    <lineage>
        <taxon>Bacteria</taxon>
        <taxon>Pseudomonadati</taxon>
        <taxon>Pseudomonadota</taxon>
        <taxon>Gammaproteobacteria</taxon>
        <taxon>Pseudomonadales</taxon>
        <taxon>Pseudomonadaceae</taxon>
        <taxon>Pseudomonas</taxon>
    </lineage>
</organism>
<evidence type="ECO:0000313" key="9">
    <source>
        <dbReference type="EMBL" id="MBU4632858.1"/>
    </source>
</evidence>
<dbReference type="AlphaFoldDB" id="A0AAJ1E2D7"/>
<feature type="transmembrane region" description="Helical" evidence="7">
    <location>
        <begin position="49"/>
        <end position="74"/>
    </location>
</feature>
<feature type="transmembrane region" description="Helical" evidence="7">
    <location>
        <begin position="184"/>
        <end position="207"/>
    </location>
</feature>
<feature type="transmembrane region" description="Helical" evidence="7">
    <location>
        <begin position="86"/>
        <end position="109"/>
    </location>
</feature>